<name>Q6SF98_9BACT</name>
<reference evidence="4" key="2">
    <citation type="submission" date="2003-12" db="EMBL/GenBank/DDBJ databases">
        <title>Monterey Bay Coastal Ocean Microbial Observatory environmental clone sequencing.</title>
        <authorList>
            <person name="DeLong E.F."/>
        </authorList>
    </citation>
    <scope>NUCLEOTIDE SEQUENCE</scope>
</reference>
<dbReference type="PANTHER" id="PTHR11014">
    <property type="entry name" value="PEPTIDASE M20 FAMILY MEMBER"/>
    <property type="match status" value="1"/>
</dbReference>
<evidence type="ECO:0000256" key="1">
    <source>
        <dbReference type="ARBA" id="ARBA00022801"/>
    </source>
</evidence>
<accession>Q6SF98</accession>
<organism evidence="4">
    <name type="scientific">uncultured marine bacterium 581</name>
    <dbReference type="NCBI Taxonomy" id="257401"/>
    <lineage>
        <taxon>Bacteria</taxon>
        <taxon>environmental samples</taxon>
    </lineage>
</organism>
<dbReference type="GO" id="GO:0050118">
    <property type="term" value="F:N-acetyldiaminopimelate deacetylase activity"/>
    <property type="evidence" value="ECO:0007669"/>
    <property type="project" value="UniProtKB-ARBA"/>
</dbReference>
<keyword evidence="2" id="KW-0464">Manganese</keyword>
<feature type="binding site" evidence="2">
    <location>
        <position position="398"/>
    </location>
    <ligand>
        <name>Mn(2+)</name>
        <dbReference type="ChEBI" id="CHEBI:29035"/>
        <label>2</label>
    </ligand>
</feature>
<keyword evidence="1 4" id="KW-0378">Hydrolase</keyword>
<dbReference type="GO" id="GO:0019877">
    <property type="term" value="P:diaminopimelate biosynthetic process"/>
    <property type="evidence" value="ECO:0007669"/>
    <property type="project" value="UniProtKB-ARBA"/>
</dbReference>
<feature type="domain" description="Peptidase M20 dimerisation" evidence="3">
    <location>
        <begin position="221"/>
        <end position="318"/>
    </location>
</feature>
<proteinExistence type="predicted"/>
<feature type="binding site" evidence="2">
    <location>
        <position position="169"/>
    </location>
    <ligand>
        <name>Mn(2+)</name>
        <dbReference type="ChEBI" id="CHEBI:29035"/>
        <label>2</label>
    </ligand>
</feature>
<dbReference type="PANTHER" id="PTHR11014:SF63">
    <property type="entry name" value="METALLOPEPTIDASE, PUTATIVE (AFU_ORTHOLOGUE AFUA_6G09600)-RELATED"/>
    <property type="match status" value="1"/>
</dbReference>
<dbReference type="PIRSF" id="PIRSF005962">
    <property type="entry name" value="Pept_M20D_amidohydro"/>
    <property type="match status" value="1"/>
</dbReference>
<dbReference type="InterPro" id="IPR036264">
    <property type="entry name" value="Bact_exopeptidase_dim_dom"/>
</dbReference>
<feature type="binding site" evidence="2">
    <location>
        <position position="200"/>
    </location>
    <ligand>
        <name>Mn(2+)</name>
        <dbReference type="ChEBI" id="CHEBI:29035"/>
        <label>2</label>
    </ligand>
</feature>
<reference evidence="4" key="1">
    <citation type="submission" date="2003-11" db="EMBL/GenBank/DDBJ databases">
        <authorList>
            <person name="Heidelberg J.F."/>
            <person name="Eisen J.A."/>
            <person name="Nelson W.C."/>
            <person name="DeLong E.F."/>
        </authorList>
    </citation>
    <scope>NUCLEOTIDE SEQUENCE</scope>
</reference>
<dbReference type="Gene3D" id="3.30.70.360">
    <property type="match status" value="1"/>
</dbReference>
<keyword evidence="2" id="KW-0479">Metal-binding</keyword>
<dbReference type="Pfam" id="PF01546">
    <property type="entry name" value="Peptidase_M20"/>
    <property type="match status" value="1"/>
</dbReference>
<dbReference type="FunFam" id="3.30.70.360:FF:000001">
    <property type="entry name" value="N-acetyldiaminopimelate deacetylase"/>
    <property type="match status" value="1"/>
</dbReference>
<comment type="cofactor">
    <cofactor evidence="2">
        <name>Mn(2+)</name>
        <dbReference type="ChEBI" id="CHEBI:29035"/>
    </cofactor>
    <text evidence="2">The Mn(2+) ion enhances activity.</text>
</comment>
<evidence type="ECO:0000259" key="3">
    <source>
        <dbReference type="Pfam" id="PF07687"/>
    </source>
</evidence>
<dbReference type="GO" id="GO:0046872">
    <property type="term" value="F:metal ion binding"/>
    <property type="evidence" value="ECO:0007669"/>
    <property type="project" value="UniProtKB-KW"/>
</dbReference>
<dbReference type="SUPFAM" id="SSF55031">
    <property type="entry name" value="Bacterial exopeptidase dimerisation domain"/>
    <property type="match status" value="1"/>
</dbReference>
<dbReference type="SUPFAM" id="SSF53187">
    <property type="entry name" value="Zn-dependent exopeptidases"/>
    <property type="match status" value="1"/>
</dbReference>
<dbReference type="InterPro" id="IPR011650">
    <property type="entry name" value="Peptidase_M20_dimer"/>
</dbReference>
<dbReference type="Pfam" id="PF07687">
    <property type="entry name" value="M20_dimer"/>
    <property type="match status" value="1"/>
</dbReference>
<protein>
    <submittedName>
        <fullName evidence="4">Amidohydrolase family protein</fullName>
    </submittedName>
</protein>
<gene>
    <name evidence="4" type="ORF">MBMO_EBAC000-69B03.74</name>
</gene>
<dbReference type="InterPro" id="IPR002933">
    <property type="entry name" value="Peptidase_M20"/>
</dbReference>
<evidence type="ECO:0000256" key="2">
    <source>
        <dbReference type="PIRSR" id="PIRSR005962-1"/>
    </source>
</evidence>
<dbReference type="NCBIfam" id="TIGR01891">
    <property type="entry name" value="amidohydrolases"/>
    <property type="match status" value="1"/>
</dbReference>
<dbReference type="AlphaFoldDB" id="Q6SF98"/>
<feature type="binding site" evidence="2">
    <location>
        <position position="135"/>
    </location>
    <ligand>
        <name>Mn(2+)</name>
        <dbReference type="ChEBI" id="CHEBI:29035"/>
        <label>2</label>
    </ligand>
</feature>
<sequence>MNLFTRIATISFAVLLTPITAADLAESVERRVEAVMPEVVSWRRDLHEHPELGNREFRTAGIIAEHLRGLGMEVRTEVAHTGVIGVLRGGDGPVVALRADMDGLPVTELVDLPFASKARGEYLGQDVGVMHACGHDNHVAILMGVAEVLAGLGDELPGTVLFLFQPAEEGTPDGTVGGAELMLQEGAFDDVLPDAVFGLHVFPYPAGVIATRPGGLMASSDSYKITVTGKQTHGAVPWAGVDPIVTASQIVLGLQTIVSRQLDATLTPSIVTVGKIDGGVRSNIIPESVDLIGTIRTFDADTRLDIHDRIRRTATHIAEAAGATAQVDIDLGYGVTRNDPELFQQMVPTLRGVTGGQFVEAQQTTTAEDFSYFANEAPGLFLFLGVAPDDPTLVYPNHSPRFYADERALPVGVRALTALTLDFMAAN</sequence>
<dbReference type="EMBL" id="AY458648">
    <property type="protein sequence ID" value="AAR38325.1"/>
    <property type="molecule type" value="Genomic_DNA"/>
</dbReference>
<dbReference type="InterPro" id="IPR017439">
    <property type="entry name" value="Amidohydrolase"/>
</dbReference>
<dbReference type="Gene3D" id="3.40.630.10">
    <property type="entry name" value="Zn peptidases"/>
    <property type="match status" value="1"/>
</dbReference>
<evidence type="ECO:0000313" key="4">
    <source>
        <dbReference type="EMBL" id="AAR38325.1"/>
    </source>
</evidence>
<feature type="binding site" evidence="2">
    <location>
        <position position="133"/>
    </location>
    <ligand>
        <name>Mn(2+)</name>
        <dbReference type="ChEBI" id="CHEBI:29035"/>
        <label>2</label>
    </ligand>
</feature>